<dbReference type="AlphaFoldDB" id="H2BT33"/>
<protein>
    <recommendedName>
        <fullName evidence="1">Outer membrane protein beta-barrel domain-containing protein</fullName>
    </recommendedName>
</protein>
<dbReference type="Pfam" id="PF13568">
    <property type="entry name" value="OMP_b-brl_2"/>
    <property type="match status" value="1"/>
</dbReference>
<evidence type="ECO:0000313" key="2">
    <source>
        <dbReference type="EMBL" id="EHQ02591.1"/>
    </source>
</evidence>
<dbReference type="RefSeq" id="WP_006988901.1">
    <property type="nucleotide sequence ID" value="NZ_JH594606.1"/>
</dbReference>
<dbReference type="InterPro" id="IPR025665">
    <property type="entry name" value="Beta-barrel_OMP_2"/>
</dbReference>
<reference evidence="3" key="1">
    <citation type="journal article" date="2012" name="Stand. Genomic Sci.">
        <title>Genome sequence of the Antarctic rhodopsins-containing flavobacterium Gillisia limnaea type strain (R-8282(T)).</title>
        <authorList>
            <person name="Riedel T."/>
            <person name="Held B."/>
            <person name="Nolan M."/>
            <person name="Lucas S."/>
            <person name="Lapidus A."/>
            <person name="Tice H."/>
            <person name="Del Rio T.G."/>
            <person name="Cheng J.F."/>
            <person name="Han C."/>
            <person name="Tapia R."/>
            <person name="Goodwin L.A."/>
            <person name="Pitluck S."/>
            <person name="Liolios K."/>
            <person name="Mavromatis K."/>
            <person name="Pagani I."/>
            <person name="Ivanova N."/>
            <person name="Mikhailova N."/>
            <person name="Pati A."/>
            <person name="Chen A."/>
            <person name="Palaniappan K."/>
            <person name="Land M."/>
            <person name="Rohde M."/>
            <person name="Tindall B.J."/>
            <person name="Detter J.C."/>
            <person name="Goker M."/>
            <person name="Bristow J."/>
            <person name="Eisen J.A."/>
            <person name="Markowitz V."/>
            <person name="Hugenholtz P."/>
            <person name="Kyrpides N.C."/>
            <person name="Klenk H.P."/>
            <person name="Woyke T."/>
        </authorList>
    </citation>
    <scope>NUCLEOTIDE SEQUENCE [LARGE SCALE GENOMIC DNA]</scope>
    <source>
        <strain evidence="3">DSM 15749 / LMG 21470 / R-8282</strain>
    </source>
</reference>
<dbReference type="STRING" id="865937.Gilli_1952"/>
<dbReference type="EMBL" id="JH594606">
    <property type="protein sequence ID" value="EHQ02591.1"/>
    <property type="molecule type" value="Genomic_DNA"/>
</dbReference>
<accession>H2BT33</accession>
<organism evidence="2 3">
    <name type="scientific">Gillisia limnaea (strain DSM 15749 / LMG 21470 / R-8282)</name>
    <dbReference type="NCBI Taxonomy" id="865937"/>
    <lineage>
        <taxon>Bacteria</taxon>
        <taxon>Pseudomonadati</taxon>
        <taxon>Bacteroidota</taxon>
        <taxon>Flavobacteriia</taxon>
        <taxon>Flavobacteriales</taxon>
        <taxon>Flavobacteriaceae</taxon>
        <taxon>Gillisia</taxon>
    </lineage>
</organism>
<gene>
    <name evidence="2" type="ORF">Gilli_1952</name>
</gene>
<sequence>MNLKILSFIVFSLFLHGICAQPLERNPVRYGVRAGVNFSNMNFSKGSPPPAIPIESSWKPGGIAGFFIIAPLSGSFYIQPEYLYSQMGGKAASLGTSYEFNYISLPVFLRWEAMGRLSFIAGPQFQLLINAKQKNEGSGSMITKGLEDRSLGATFGVEYDITSTFGIGIKYMLGLNHISSEAVMNSQEFKYEMLQLSLFYIF</sequence>
<name>H2BT33_GILLR</name>
<evidence type="ECO:0000313" key="3">
    <source>
        <dbReference type="Proteomes" id="UP000003844"/>
    </source>
</evidence>
<evidence type="ECO:0000259" key="1">
    <source>
        <dbReference type="Pfam" id="PF13568"/>
    </source>
</evidence>
<proteinExistence type="predicted"/>
<dbReference type="eggNOG" id="COG3637">
    <property type="taxonomic scope" value="Bacteria"/>
</dbReference>
<dbReference type="OrthoDB" id="947434at2"/>
<keyword evidence="3" id="KW-1185">Reference proteome</keyword>
<dbReference type="Proteomes" id="UP000003844">
    <property type="component" value="Unassembled WGS sequence"/>
</dbReference>
<feature type="domain" description="Outer membrane protein beta-barrel" evidence="1">
    <location>
        <begin position="20"/>
        <end position="178"/>
    </location>
</feature>
<dbReference type="HOGENOM" id="CLU_082049_4_2_10"/>